<dbReference type="Proteomes" id="UP001444146">
    <property type="component" value="Unassembled WGS sequence"/>
</dbReference>
<comment type="caution">
    <text evidence="2">The sequence shown here is derived from an EMBL/GenBank/DDBJ whole genome shotgun (WGS) entry which is preliminary data.</text>
</comment>
<evidence type="ECO:0000313" key="2">
    <source>
        <dbReference type="EMBL" id="MEO3990587.1"/>
    </source>
</evidence>
<dbReference type="PIRSF" id="PIRSF030962">
    <property type="entry name" value="Dehydrase_ECs4332_prd"/>
    <property type="match status" value="1"/>
</dbReference>
<dbReference type="InterPro" id="IPR054545">
    <property type="entry name" value="ApeI-like"/>
</dbReference>
<gene>
    <name evidence="2" type="ORF">VSR74_12265</name>
</gene>
<reference evidence="2 3" key="1">
    <citation type="submission" date="2024-01" db="EMBL/GenBank/DDBJ databases">
        <title>Pseudocitrobacter sp. Endophytic strain Cyp-38L.</title>
        <authorList>
            <person name="Amer M.A."/>
            <person name="Hamed S.M."/>
        </authorList>
    </citation>
    <scope>NUCLEOTIDE SEQUENCE [LARGE SCALE GENOMIC DNA]</scope>
    <source>
        <strain evidence="2 3">Cyp38S</strain>
    </source>
</reference>
<accession>A0ABV0HLN3</accession>
<feature type="domain" description="ApeI dehydratase-like" evidence="1">
    <location>
        <begin position="14"/>
        <end position="103"/>
    </location>
</feature>
<dbReference type="SUPFAM" id="SSF54637">
    <property type="entry name" value="Thioesterase/thiol ester dehydrase-isomerase"/>
    <property type="match status" value="1"/>
</dbReference>
<evidence type="ECO:0000313" key="3">
    <source>
        <dbReference type="Proteomes" id="UP001444146"/>
    </source>
</evidence>
<keyword evidence="3" id="KW-1185">Reference proteome</keyword>
<protein>
    <submittedName>
        <fullName evidence="2">Hydroxymyristoyl-ACP dehydratase</fullName>
    </submittedName>
</protein>
<dbReference type="InterPro" id="IPR029069">
    <property type="entry name" value="HotDog_dom_sf"/>
</dbReference>
<evidence type="ECO:0000259" key="1">
    <source>
        <dbReference type="Pfam" id="PF22818"/>
    </source>
</evidence>
<organism evidence="2 3">
    <name type="scientific">Pseudocitrobacter cyperus</name>
    <dbReference type="NCBI Taxonomy" id="3112843"/>
    <lineage>
        <taxon>Bacteria</taxon>
        <taxon>Pseudomonadati</taxon>
        <taxon>Pseudomonadota</taxon>
        <taxon>Gammaproteobacteria</taxon>
        <taxon>Enterobacterales</taxon>
        <taxon>Enterobacteriaceae</taxon>
        <taxon>Pseudocitrobacter</taxon>
    </lineage>
</organism>
<sequence>MTPDEISCQLTGAGEAEIVLHLSADLFWFKGHFSVQPLLPGVAQLEWVMRYTTRLLTPDYRFHSIQNVKFQAPLLPGNRITLTLKWQEAHSVLAFSYQRHDGDARHTTSSGKIRLCR</sequence>
<dbReference type="InterPro" id="IPR016962">
    <property type="entry name" value="Dehydrase_ECs4332_prd"/>
</dbReference>
<name>A0ABV0HLN3_9ENTR</name>
<dbReference type="EMBL" id="JAYMYY010000003">
    <property type="protein sequence ID" value="MEO3990587.1"/>
    <property type="molecule type" value="Genomic_DNA"/>
</dbReference>
<proteinExistence type="predicted"/>
<dbReference type="RefSeq" id="WP_347795247.1">
    <property type="nucleotide sequence ID" value="NZ_JAYMYY010000003.1"/>
</dbReference>
<dbReference type="Pfam" id="PF22818">
    <property type="entry name" value="ApeI-like"/>
    <property type="match status" value="1"/>
</dbReference>
<dbReference type="Gene3D" id="3.10.129.10">
    <property type="entry name" value="Hotdog Thioesterase"/>
    <property type="match status" value="1"/>
</dbReference>